<protein>
    <recommendedName>
        <fullName evidence="3">Recombinase</fullName>
    </recommendedName>
</protein>
<comment type="caution">
    <text evidence="1">The sequence shown here is derived from an EMBL/GenBank/DDBJ whole genome shotgun (WGS) entry which is preliminary data.</text>
</comment>
<reference evidence="1" key="1">
    <citation type="journal article" date="2021" name="Int. J. Syst. Evol. Microbiol.">
        <title>Bradyrhizobium septentrionale sp. nov. (sv. septentrionale) and Bradyrhizobium quebecense sp. nov. (sv. septentrionale) associated with legumes native to Canada possess rearranged symbiosis genes and numerous insertion sequences.</title>
        <authorList>
            <person name="Bromfield E.S.P."/>
            <person name="Cloutier S."/>
        </authorList>
    </citation>
    <scope>NUCLEOTIDE SEQUENCE</scope>
    <source>
        <strain evidence="1">12S5</strain>
    </source>
</reference>
<name>A0ABS3MND9_9BRAD</name>
<dbReference type="EMBL" id="JAGEPA010000001">
    <property type="protein sequence ID" value="MBO1432957.1"/>
    <property type="molecule type" value="Genomic_DNA"/>
</dbReference>
<accession>A0ABS3MND9</accession>
<dbReference type="Proteomes" id="UP000692816">
    <property type="component" value="Unassembled WGS sequence"/>
</dbReference>
<organism evidence="1 2">
    <name type="scientific">Bradyrhizobium quebecense</name>
    <dbReference type="NCBI Taxonomy" id="2748629"/>
    <lineage>
        <taxon>Bacteria</taxon>
        <taxon>Pseudomonadati</taxon>
        <taxon>Pseudomonadota</taxon>
        <taxon>Alphaproteobacteria</taxon>
        <taxon>Hyphomicrobiales</taxon>
        <taxon>Nitrobacteraceae</taxon>
        <taxon>Bradyrhizobium</taxon>
    </lineage>
</organism>
<proteinExistence type="predicted"/>
<dbReference type="RefSeq" id="WP_207835283.1">
    <property type="nucleotide sequence ID" value="NZ_CP088282.1"/>
</dbReference>
<evidence type="ECO:0000313" key="2">
    <source>
        <dbReference type="Proteomes" id="UP000692816"/>
    </source>
</evidence>
<evidence type="ECO:0000313" key="1">
    <source>
        <dbReference type="EMBL" id="MBO1432957.1"/>
    </source>
</evidence>
<gene>
    <name evidence="1" type="ORF">J4P68_27290</name>
</gene>
<evidence type="ECO:0008006" key="3">
    <source>
        <dbReference type="Google" id="ProtNLM"/>
    </source>
</evidence>
<keyword evidence="2" id="KW-1185">Reference proteome</keyword>
<sequence length="202" mass="22080">MVVNPMRFTVSTFDARSGERLKKETITKCARPERRLGEIEREMNRIVDSIVVAGMPPERFVARMQELEAEKAKVMAGLESAKESDNVIALHPKALDRYKRAVVALADELKHGSPTEFATIRELVAAIIVHASPGRPGGAGTKANAEDNRSVRIDIKGRLAAPCDNPALFPNMAMSGGTLVAGDRYIARPIIPEALFSYRRAA</sequence>